<sequence length="127" mass="14852">MQDKILYEYAVIRIFPKVEREEFINAGIMIYAKSEKRIWIKTFFNETKFRAYETELDEEQVKLNLKSFELIANGDKEGGPIAQMDVASRFRWMTAVRSSCIQTSRPHPGFSDDVEKTLNCLFEEQVG</sequence>
<evidence type="ECO:0008006" key="3">
    <source>
        <dbReference type="Google" id="ProtNLM"/>
    </source>
</evidence>
<protein>
    <recommendedName>
        <fullName evidence="3">DUF3037 domain-containing protein</fullName>
    </recommendedName>
</protein>
<dbReference type="EMBL" id="JBEPMO010000028">
    <property type="protein sequence ID" value="MET3733038.1"/>
    <property type="molecule type" value="Genomic_DNA"/>
</dbReference>
<dbReference type="Pfam" id="PF11236">
    <property type="entry name" value="DUF3037"/>
    <property type="match status" value="1"/>
</dbReference>
<keyword evidence="2" id="KW-1185">Reference proteome</keyword>
<comment type="caution">
    <text evidence="1">The sequence shown here is derived from an EMBL/GenBank/DDBJ whole genome shotgun (WGS) entry which is preliminary data.</text>
</comment>
<accession>A0ABV2LZT8</accession>
<name>A0ABV2LZT8_9FLAO</name>
<organism evidence="1 2">
    <name type="scientific">Moheibacter stercoris</name>
    <dbReference type="NCBI Taxonomy" id="1628251"/>
    <lineage>
        <taxon>Bacteria</taxon>
        <taxon>Pseudomonadati</taxon>
        <taxon>Bacteroidota</taxon>
        <taxon>Flavobacteriia</taxon>
        <taxon>Flavobacteriales</taxon>
        <taxon>Weeksellaceae</taxon>
        <taxon>Moheibacter</taxon>
    </lineage>
</organism>
<evidence type="ECO:0000313" key="1">
    <source>
        <dbReference type="EMBL" id="MET3733038.1"/>
    </source>
</evidence>
<dbReference type="RefSeq" id="WP_354510817.1">
    <property type="nucleotide sequence ID" value="NZ_JBEPMO010000028.1"/>
</dbReference>
<reference evidence="1 2" key="1">
    <citation type="submission" date="2024-06" db="EMBL/GenBank/DDBJ databases">
        <title>Genomic Encyclopedia of Type Strains, Phase IV (KMG-IV): sequencing the most valuable type-strain genomes for metagenomic binning, comparative biology and taxonomic classification.</title>
        <authorList>
            <person name="Goeker M."/>
        </authorList>
    </citation>
    <scope>NUCLEOTIDE SEQUENCE [LARGE SCALE GENOMIC DNA]</scope>
    <source>
        <strain evidence="1 2">DSM 29388</strain>
    </source>
</reference>
<gene>
    <name evidence="1" type="ORF">ABID46_002631</name>
</gene>
<evidence type="ECO:0000313" key="2">
    <source>
        <dbReference type="Proteomes" id="UP001549146"/>
    </source>
</evidence>
<dbReference type="InterPro" id="IPR021398">
    <property type="entry name" value="DUF3037"/>
</dbReference>
<dbReference type="Proteomes" id="UP001549146">
    <property type="component" value="Unassembled WGS sequence"/>
</dbReference>
<proteinExistence type="predicted"/>